<dbReference type="Gene3D" id="3.40.50.300">
    <property type="entry name" value="P-loop containing nucleotide triphosphate hydrolases"/>
    <property type="match status" value="1"/>
</dbReference>
<accession>H0JNC5</accession>
<name>H0JNC5_9NOCA</name>
<organism evidence="2 3">
    <name type="scientific">Rhodococcus pyridinivorans AK37</name>
    <dbReference type="NCBI Taxonomy" id="1114960"/>
    <lineage>
        <taxon>Bacteria</taxon>
        <taxon>Bacillati</taxon>
        <taxon>Actinomycetota</taxon>
        <taxon>Actinomycetes</taxon>
        <taxon>Mycobacteriales</taxon>
        <taxon>Nocardiaceae</taxon>
        <taxon>Rhodococcus</taxon>
    </lineage>
</organism>
<dbReference type="InterPro" id="IPR027417">
    <property type="entry name" value="P-loop_NTPase"/>
</dbReference>
<evidence type="ECO:0000256" key="1">
    <source>
        <dbReference type="SAM" id="MobiDB-lite"/>
    </source>
</evidence>
<dbReference type="Pfam" id="PF13481">
    <property type="entry name" value="AAA_25"/>
    <property type="match status" value="1"/>
</dbReference>
<gene>
    <name evidence="2" type="ORF">AK37_05542</name>
</gene>
<dbReference type="Proteomes" id="UP000005064">
    <property type="component" value="Unassembled WGS sequence"/>
</dbReference>
<sequence length="599" mass="66056">MMFDDDDYLDTLDGLDLDRAEAAPFEWLSDHADPDHPDLEWDAIAALYHRHGVYNMSLDALEVLARPDFGDRGDLSLFLGTDHPVHEARTELHSRAAQPEAGRTERPATGAEDAAEKADRHAEAVRSFTFENVPGDNVLWAAIRRNRGIPIEHWPAEAVATVAAAYSALDDTERAALPAETALPVAWGEMHRRLTERFGAVGAERIMDAHTAKARRVRTRDEATEFEWKVGKLADDLSVRQAAQERVRAARLGDAPAMDVARLGEVLERPAEPPYRVAGLIPSDGGTLITAQRKVGKTTFVLNLVHSLITGEQFLDQFEVQPVTGRIALLNFEVSAAQMSRWAAEAGIDHDRLVLVNLRGRRNPLIVPEDRAALTERLRAEEVESVIVDPFGRAFTGTSQNDAGEVTAFLLDLDEFVRAEVGARDLFLTNHAGWNGDRSRGSTALEDWGDSLILLKTDAKSGERYLSALGRDVEIEETVLHFDGETRHLSLNLAEGNRRKNEVQEHIDALLDPIVEIVTAQPGINTTQIRNALRDRKVPFQDQYFSRAVDAAEKRGHIRRESGGPGKSTRHYPAGLNALRGHAGEPSDAACETPAEGSE</sequence>
<reference evidence="2 3" key="1">
    <citation type="submission" date="2011-12" db="EMBL/GenBank/DDBJ databases">
        <authorList>
            <person name="Kriszt B."/>
            <person name="Tancsics A."/>
            <person name="Cserhati M."/>
            <person name="Toth A."/>
            <person name="Nagy I."/>
            <person name="Horvath B."/>
            <person name="Tamura T."/>
            <person name="Kukolya J."/>
            <person name="Szoboszlay S."/>
        </authorList>
    </citation>
    <scope>NUCLEOTIDE SEQUENCE [LARGE SCALE GENOMIC DNA]</scope>
    <source>
        <strain evidence="2 3">AK37</strain>
    </source>
</reference>
<dbReference type="SUPFAM" id="SSF52540">
    <property type="entry name" value="P-loop containing nucleoside triphosphate hydrolases"/>
    <property type="match status" value="1"/>
</dbReference>
<evidence type="ECO:0000313" key="2">
    <source>
        <dbReference type="EMBL" id="EHK84897.1"/>
    </source>
</evidence>
<evidence type="ECO:0000313" key="3">
    <source>
        <dbReference type="Proteomes" id="UP000005064"/>
    </source>
</evidence>
<dbReference type="EMBL" id="AHBW01000033">
    <property type="protein sequence ID" value="EHK84897.1"/>
    <property type="molecule type" value="Genomic_DNA"/>
</dbReference>
<proteinExistence type="predicted"/>
<evidence type="ECO:0008006" key="4">
    <source>
        <dbReference type="Google" id="ProtNLM"/>
    </source>
</evidence>
<dbReference type="PATRIC" id="fig|1114960.4.peg.1114"/>
<feature type="compositionally biased region" description="Basic and acidic residues" evidence="1">
    <location>
        <begin position="553"/>
        <end position="562"/>
    </location>
</feature>
<protein>
    <recommendedName>
        <fullName evidence="4">AAA domain-containing protein</fullName>
    </recommendedName>
</protein>
<feature type="region of interest" description="Disordered" evidence="1">
    <location>
        <begin position="92"/>
        <end position="120"/>
    </location>
</feature>
<comment type="caution">
    <text evidence="2">The sequence shown here is derived from an EMBL/GenBank/DDBJ whole genome shotgun (WGS) entry which is preliminary data.</text>
</comment>
<dbReference type="AlphaFoldDB" id="H0JNC5"/>
<feature type="region of interest" description="Disordered" evidence="1">
    <location>
        <begin position="553"/>
        <end position="599"/>
    </location>
</feature>